<comment type="caution">
    <text evidence="2">The sequence shown here is derived from an EMBL/GenBank/DDBJ whole genome shotgun (WGS) entry which is preliminary data.</text>
</comment>
<reference evidence="2 3" key="1">
    <citation type="journal article" date="2024" name="J. Plant Pathol.">
        <title>Sequence and assembly of the genome of Seiridium unicorne, isolate CBS 538.82, causal agent of cypress canker disease.</title>
        <authorList>
            <person name="Scali E."/>
            <person name="Rocca G.D."/>
            <person name="Danti R."/>
            <person name="Garbelotto M."/>
            <person name="Barberini S."/>
            <person name="Baroncelli R."/>
            <person name="Emiliani G."/>
        </authorList>
    </citation>
    <scope>NUCLEOTIDE SEQUENCE [LARGE SCALE GENOMIC DNA]</scope>
    <source>
        <strain evidence="2 3">BM-138-508</strain>
    </source>
</reference>
<dbReference type="EMBL" id="JARVKF010000342">
    <property type="protein sequence ID" value="KAK9418912.1"/>
    <property type="molecule type" value="Genomic_DNA"/>
</dbReference>
<dbReference type="Pfam" id="PF11374">
    <property type="entry name" value="DUF3176"/>
    <property type="match status" value="1"/>
</dbReference>
<keyword evidence="1" id="KW-0812">Transmembrane</keyword>
<feature type="transmembrane region" description="Helical" evidence="1">
    <location>
        <begin position="470"/>
        <end position="488"/>
    </location>
</feature>
<evidence type="ECO:0000313" key="2">
    <source>
        <dbReference type="EMBL" id="KAK9418912.1"/>
    </source>
</evidence>
<dbReference type="PANTHER" id="PTHR35394">
    <property type="entry name" value="DUF3176 DOMAIN-CONTAINING PROTEIN"/>
    <property type="match status" value="1"/>
</dbReference>
<sequence length="573" mass="63215">MNSLSESDIIRDLERGKHDQYIANPRLIEQEYDSDSIPSWKEEYIYSGVCLMAAAGLVTLLAQYNGQLEPRFGTGSALELSTIIIAIMTVFRVALSAIVETALSQGAWIWVSAARQERKRKTEPARLEDFKMHLACVGASIIILIHGFETFSQQMVTFEERPTPQYNVTEPPAPPPARSEIWHNVVSKGFGGDLDLGLSTKAAFYDGIMASSISELPAFCGTANCTWPTFPSLAVCGNCSAASFHSNDECPEDGSSCTYTMSSGTSITAPSGGSTGYHFTVAPLTNASGTNSQAYFSSFDIMSVSKGRDSASVEASHCALWFCLRSYDISVENGQQNTTNTGNWSKTEFSAATSAHNDEFHFIDIPTGMNANPSTRYSVPLESTEVLENFMATKMIGNSSNIDNRADYSSDWILAMQNSSSDLSTWMARLTLSMTNDIRISGTLDPNVRGNQYQYAGSAYIQAPHVQVNWLWVVYPLLLMVIAFLYLIQTVWRTARDHVSAWKGDSLPMLFAHIDKGIHQVVANGMDMPGGLTDRVGRTQVELIRRQNGQWLFKLPQRAVRRRQTVATEPTFE</sequence>
<dbReference type="Proteomes" id="UP001408356">
    <property type="component" value="Unassembled WGS sequence"/>
</dbReference>
<proteinExistence type="predicted"/>
<name>A0ABR2UW49_9PEZI</name>
<dbReference type="InterPro" id="IPR021514">
    <property type="entry name" value="DUF3176"/>
</dbReference>
<gene>
    <name evidence="2" type="ORF">SUNI508_07684</name>
</gene>
<keyword evidence="3" id="KW-1185">Reference proteome</keyword>
<organism evidence="2 3">
    <name type="scientific">Seiridium unicorne</name>
    <dbReference type="NCBI Taxonomy" id="138068"/>
    <lineage>
        <taxon>Eukaryota</taxon>
        <taxon>Fungi</taxon>
        <taxon>Dikarya</taxon>
        <taxon>Ascomycota</taxon>
        <taxon>Pezizomycotina</taxon>
        <taxon>Sordariomycetes</taxon>
        <taxon>Xylariomycetidae</taxon>
        <taxon>Amphisphaeriales</taxon>
        <taxon>Sporocadaceae</taxon>
        <taxon>Seiridium</taxon>
    </lineage>
</organism>
<evidence type="ECO:0000256" key="1">
    <source>
        <dbReference type="SAM" id="Phobius"/>
    </source>
</evidence>
<keyword evidence="1" id="KW-1133">Transmembrane helix</keyword>
<protein>
    <submittedName>
        <fullName evidence="2">Uncharacterized protein</fullName>
    </submittedName>
</protein>
<keyword evidence="1" id="KW-0472">Membrane</keyword>
<accession>A0ABR2UW49</accession>
<dbReference type="PANTHER" id="PTHR35394:SF5">
    <property type="entry name" value="DUF3176 DOMAIN-CONTAINING PROTEIN"/>
    <property type="match status" value="1"/>
</dbReference>
<evidence type="ECO:0000313" key="3">
    <source>
        <dbReference type="Proteomes" id="UP001408356"/>
    </source>
</evidence>